<accession>A0A9D1S651</accession>
<protein>
    <submittedName>
        <fullName evidence="2">ATPase</fullName>
    </submittedName>
</protein>
<proteinExistence type="predicted"/>
<dbReference type="AlphaFoldDB" id="A0A9D1S651"/>
<reference evidence="2" key="1">
    <citation type="submission" date="2020-10" db="EMBL/GenBank/DDBJ databases">
        <authorList>
            <person name="Gilroy R."/>
        </authorList>
    </citation>
    <scope>NUCLEOTIDE SEQUENCE</scope>
    <source>
        <strain evidence="2">ChiSjej4B22-9803</strain>
    </source>
</reference>
<gene>
    <name evidence="2" type="ORF">IAB04_04900</name>
</gene>
<organism evidence="2 3">
    <name type="scientific">Candidatus Avimonoglobus intestinipullorum</name>
    <dbReference type="NCBI Taxonomy" id="2840699"/>
    <lineage>
        <taxon>Bacteria</taxon>
        <taxon>Bacillati</taxon>
        <taxon>Bacillota</taxon>
        <taxon>Clostridia</taxon>
        <taxon>Eubacteriales</taxon>
        <taxon>Candidatus Avimonoglobus</taxon>
    </lineage>
</organism>
<reference evidence="2" key="2">
    <citation type="journal article" date="2021" name="PeerJ">
        <title>Extensive microbial diversity within the chicken gut microbiome revealed by metagenomics and culture.</title>
        <authorList>
            <person name="Gilroy R."/>
            <person name="Ravi A."/>
            <person name="Getino M."/>
            <person name="Pursley I."/>
            <person name="Horton D.L."/>
            <person name="Alikhan N.F."/>
            <person name="Baker D."/>
            <person name="Gharbi K."/>
            <person name="Hall N."/>
            <person name="Watson M."/>
            <person name="Adriaenssens E.M."/>
            <person name="Foster-Nyarko E."/>
            <person name="Jarju S."/>
            <person name="Secka A."/>
            <person name="Antonio M."/>
            <person name="Oren A."/>
            <person name="Chaudhuri R.R."/>
            <person name="La Ragione R."/>
            <person name="Hildebrand F."/>
            <person name="Pallen M.J."/>
        </authorList>
    </citation>
    <scope>NUCLEOTIDE SEQUENCE</scope>
    <source>
        <strain evidence="2">ChiSjej4B22-9803</strain>
    </source>
</reference>
<sequence length="147" mass="17176">MEIMEIIDMMEETIDKAPTVPLSGKILVDKEDLLDYIQEMRLVFPDEVKEAKWIKDERQRLLSEAESRADAMVKNAEEKMIQLVDENEITRQAYEQANQLVTDAQNQAVSIKTDVDQYADDILGDVERRLDMLLKKVHDDRVYFNNK</sequence>
<evidence type="ECO:0000256" key="1">
    <source>
        <dbReference type="SAM" id="Coils"/>
    </source>
</evidence>
<keyword evidence="1" id="KW-0175">Coiled coil</keyword>
<comment type="caution">
    <text evidence="2">The sequence shown here is derived from an EMBL/GenBank/DDBJ whole genome shotgun (WGS) entry which is preliminary data.</text>
</comment>
<evidence type="ECO:0000313" key="2">
    <source>
        <dbReference type="EMBL" id="HIU48679.1"/>
    </source>
</evidence>
<feature type="coiled-coil region" evidence="1">
    <location>
        <begin position="73"/>
        <end position="107"/>
    </location>
</feature>
<dbReference type="Proteomes" id="UP000824111">
    <property type="component" value="Unassembled WGS sequence"/>
</dbReference>
<evidence type="ECO:0000313" key="3">
    <source>
        <dbReference type="Proteomes" id="UP000824111"/>
    </source>
</evidence>
<name>A0A9D1S651_9FIRM</name>
<dbReference type="EMBL" id="DVND01000128">
    <property type="protein sequence ID" value="HIU48679.1"/>
    <property type="molecule type" value="Genomic_DNA"/>
</dbReference>